<keyword evidence="5" id="KW-0012">Acyltransferase</keyword>
<evidence type="ECO:0000313" key="12">
    <source>
        <dbReference type="EMBL" id="KTB04137.1"/>
    </source>
</evidence>
<dbReference type="GO" id="GO:0047372">
    <property type="term" value="F:monoacylglycerol lipase activity"/>
    <property type="evidence" value="ECO:0007669"/>
    <property type="project" value="TreeGrafter"/>
</dbReference>
<dbReference type="PhylomeDB" id="A0A0W0CX14"/>
<dbReference type="GO" id="GO:0051792">
    <property type="term" value="P:medium-chain fatty acid biosynthetic process"/>
    <property type="evidence" value="ECO:0007669"/>
    <property type="project" value="EnsemblFungi"/>
</dbReference>
<evidence type="ECO:0000256" key="6">
    <source>
        <dbReference type="ARBA" id="ARBA00050620"/>
    </source>
</evidence>
<comment type="similarity">
    <text evidence="1">Belongs to the AB hydrolase superfamily. AB hydrolase 4 family.</text>
</comment>
<protein>
    <recommendedName>
        <fullName evidence="8">alcohol O-acetyltransferase</fullName>
        <ecNumber evidence="8">2.3.1.84</ecNumber>
    </recommendedName>
    <alternativeName>
        <fullName evidence="9">Alcohol O-acetyltransferase</fullName>
    </alternativeName>
</protein>
<dbReference type="PANTHER" id="PTHR10794">
    <property type="entry name" value="ABHYDROLASE DOMAIN-CONTAINING PROTEIN"/>
    <property type="match status" value="1"/>
</dbReference>
<dbReference type="InterPro" id="IPR029058">
    <property type="entry name" value="AB_hydrolase_fold"/>
</dbReference>
<evidence type="ECO:0000256" key="4">
    <source>
        <dbReference type="ARBA" id="ARBA00022801"/>
    </source>
</evidence>
<keyword evidence="2" id="KW-0719">Serine esterase</keyword>
<feature type="active site" description="Charge relay system" evidence="10">
    <location>
        <position position="396"/>
    </location>
</feature>
<gene>
    <name evidence="12" type="ORF">AO440_004122</name>
</gene>
<dbReference type="GO" id="GO:0004026">
    <property type="term" value="F:alcohol O-acetyltransferase activity"/>
    <property type="evidence" value="ECO:0007669"/>
    <property type="project" value="UniProtKB-EC"/>
</dbReference>
<feature type="active site" description="Charge relay system" evidence="10">
    <location>
        <position position="248"/>
    </location>
</feature>
<dbReference type="InterPro" id="IPR000952">
    <property type="entry name" value="AB_hydrolase_4_CS"/>
</dbReference>
<dbReference type="VEuPathDB" id="FungiDB:GWK60_M06193"/>
<evidence type="ECO:0000256" key="9">
    <source>
        <dbReference type="ARBA" id="ARBA00080774"/>
    </source>
</evidence>
<dbReference type="GO" id="GO:0005811">
    <property type="term" value="C:lipid droplet"/>
    <property type="evidence" value="ECO:0007669"/>
    <property type="project" value="EnsemblFungi"/>
</dbReference>
<dbReference type="VEuPathDB" id="FungiDB:CAGL0M06237g"/>
<dbReference type="InterPro" id="IPR050960">
    <property type="entry name" value="AB_hydrolase_4_sf"/>
</dbReference>
<dbReference type="PIRSF" id="PIRSF005211">
    <property type="entry name" value="Ab_hydro_YheT"/>
    <property type="match status" value="1"/>
</dbReference>
<evidence type="ECO:0000256" key="3">
    <source>
        <dbReference type="ARBA" id="ARBA00022679"/>
    </source>
</evidence>
<dbReference type="VEuPathDB" id="FungiDB:GVI51_M06193"/>
<evidence type="ECO:0000256" key="7">
    <source>
        <dbReference type="ARBA" id="ARBA00054277"/>
    </source>
</evidence>
<reference evidence="12 13" key="1">
    <citation type="submission" date="2015-10" db="EMBL/GenBank/DDBJ databases">
        <title>Draft genomes sequences of Candida glabrata isolates 1A, 1B, 2A, 2B, 3A and 3B.</title>
        <authorList>
            <person name="Haavelsrud O.E."/>
            <person name="Gaustad P."/>
        </authorList>
    </citation>
    <scope>NUCLEOTIDE SEQUENCE [LARGE SCALE GENOMIC DNA]</scope>
    <source>
        <strain evidence="12">910700640</strain>
    </source>
</reference>
<dbReference type="Pfam" id="PF00561">
    <property type="entry name" value="Abhydrolase_1"/>
    <property type="match status" value="1"/>
</dbReference>
<sequence length="453" mass="51630">MSVNTWPLINPFNWGYNGTIKHVTHDEGTVKLQLKNGEEPLQFEEFLNKYVPELKNDAKFKLNPALFTGILQTMYLGSADYSREFQVFYGREIVKFSDGGVCTVDYVMKDWENEYKLNETTKKFDVEKFKQDEADTHAEGWPRLQPRTRYLRDNELQEVHSDDRPLVLVLHGLAGGSHEPVIRSLTQQLSRIGGGKFQVAVLNSRGCARSKITTRSLFTAFHTGDTREFLQRVRNHHPNKKIYAVGFSFGATMLANYLGEEGENTPLSAACTLSNPWDMVMSSVKTSNDWWSKNLFSANITQFLVRLVKVNMGELEVPEGTEPDHPPTVKNPSYYNFTKSNLQKAFKFKTIADFDSTYTAPCLGFKSAMDYYKSASSINRLPNIKIPLLSINARDDPVVGPEGVPFDLMKQNPHVVHCETDIGGHLAYLDLEWKPWVTKEIAQYFNVFDDHVE</sequence>
<accession>A0A0W0CX14</accession>
<evidence type="ECO:0000256" key="1">
    <source>
        <dbReference type="ARBA" id="ARBA00010884"/>
    </source>
</evidence>
<evidence type="ECO:0000256" key="5">
    <source>
        <dbReference type="ARBA" id="ARBA00023315"/>
    </source>
</evidence>
<evidence type="ECO:0000256" key="8">
    <source>
        <dbReference type="ARBA" id="ARBA00066969"/>
    </source>
</evidence>
<comment type="function">
    <text evidence="7">Displays enzymatic activity both for medium-chain fatty acid (MCFA) ethyl ester synthesis and hydrolysis (esterase activity). MCFA are toxic for yeast and this enzyme could thus be involved in their detoxification by esterification.</text>
</comment>
<dbReference type="GO" id="GO:0051793">
    <property type="term" value="P:medium-chain fatty acid catabolic process"/>
    <property type="evidence" value="ECO:0007669"/>
    <property type="project" value="EnsemblFungi"/>
</dbReference>
<evidence type="ECO:0000256" key="2">
    <source>
        <dbReference type="ARBA" id="ARBA00022487"/>
    </source>
</evidence>
<dbReference type="Proteomes" id="UP000054886">
    <property type="component" value="Unassembled WGS sequence"/>
</dbReference>
<dbReference type="EMBL" id="LLZZ01000117">
    <property type="protein sequence ID" value="KTB04137.1"/>
    <property type="molecule type" value="Genomic_DNA"/>
</dbReference>
<dbReference type="Gene3D" id="3.40.50.1820">
    <property type="entry name" value="alpha/beta hydrolase"/>
    <property type="match status" value="1"/>
</dbReference>
<dbReference type="AlphaFoldDB" id="A0A0W0CX14"/>
<evidence type="ECO:0000256" key="10">
    <source>
        <dbReference type="PIRSR" id="PIRSR005211-1"/>
    </source>
</evidence>
<dbReference type="GO" id="GO:0008126">
    <property type="term" value="F:acetylesterase activity"/>
    <property type="evidence" value="ECO:0007669"/>
    <property type="project" value="TreeGrafter"/>
</dbReference>
<organism evidence="12 13">
    <name type="scientific">Candida glabrata</name>
    <name type="common">Yeast</name>
    <name type="synonym">Torulopsis glabrata</name>
    <dbReference type="NCBI Taxonomy" id="5478"/>
    <lineage>
        <taxon>Eukaryota</taxon>
        <taxon>Fungi</taxon>
        <taxon>Dikarya</taxon>
        <taxon>Ascomycota</taxon>
        <taxon>Saccharomycotina</taxon>
        <taxon>Saccharomycetes</taxon>
        <taxon>Saccharomycetales</taxon>
        <taxon>Saccharomycetaceae</taxon>
        <taxon>Nakaseomyces</taxon>
    </lineage>
</organism>
<comment type="caution">
    <text evidence="12">The sequence shown here is derived from an EMBL/GenBank/DDBJ whole genome shotgun (WGS) entry which is preliminary data.</text>
</comment>
<dbReference type="FunFam" id="3.40.50.1820:FF:000137">
    <property type="entry name" value="EEB1p Acyl-coenzymeA:ethanol O-acyltransferase"/>
    <property type="match status" value="1"/>
</dbReference>
<keyword evidence="4" id="KW-0378">Hydrolase</keyword>
<proteinExistence type="inferred from homology"/>
<dbReference type="OMA" id="HTMDIRE"/>
<dbReference type="InterPro" id="IPR012020">
    <property type="entry name" value="ABHD4"/>
</dbReference>
<dbReference type="EC" id="2.3.1.84" evidence="8"/>
<dbReference type="PROSITE" id="PS01133">
    <property type="entry name" value="UPF0017"/>
    <property type="match status" value="1"/>
</dbReference>
<feature type="active site" description="Charge relay system" evidence="10">
    <location>
        <position position="425"/>
    </location>
</feature>
<keyword evidence="3" id="KW-0808">Transferase</keyword>
<evidence type="ECO:0000313" key="13">
    <source>
        <dbReference type="Proteomes" id="UP000054886"/>
    </source>
</evidence>
<dbReference type="PANTHER" id="PTHR10794:SF44">
    <property type="entry name" value="MEDIUM-CHAIN FATTY ACID ETHYL ESTER SYNTHASE_ESTERASE 1-RELATED"/>
    <property type="match status" value="1"/>
</dbReference>
<name>A0A0W0CX14_CANGB</name>
<comment type="catalytic activity">
    <reaction evidence="6">
        <text>an aliphatic alcohol + acetyl-CoA = an acetyl ester + CoA</text>
        <dbReference type="Rhea" id="RHEA:17229"/>
        <dbReference type="ChEBI" id="CHEBI:2571"/>
        <dbReference type="ChEBI" id="CHEBI:47622"/>
        <dbReference type="ChEBI" id="CHEBI:57287"/>
        <dbReference type="ChEBI" id="CHEBI:57288"/>
        <dbReference type="EC" id="2.3.1.84"/>
    </reaction>
</comment>
<dbReference type="VEuPathDB" id="FungiDB:B1J91_M06237g"/>
<evidence type="ECO:0000259" key="11">
    <source>
        <dbReference type="Pfam" id="PF00561"/>
    </source>
</evidence>
<feature type="domain" description="AB hydrolase-1" evidence="11">
    <location>
        <begin position="165"/>
        <end position="430"/>
    </location>
</feature>
<dbReference type="SUPFAM" id="SSF53474">
    <property type="entry name" value="alpha/beta-Hydrolases"/>
    <property type="match status" value="1"/>
</dbReference>
<dbReference type="InterPro" id="IPR000073">
    <property type="entry name" value="AB_hydrolase_1"/>
</dbReference>